<dbReference type="InterPro" id="IPR008685">
    <property type="entry name" value="Centromere_Mis12"/>
</dbReference>
<evidence type="ECO:0000256" key="7">
    <source>
        <dbReference type="ARBA" id="ARBA00022838"/>
    </source>
</evidence>
<evidence type="ECO:0000256" key="3">
    <source>
        <dbReference type="ARBA" id="ARBA00013793"/>
    </source>
</evidence>
<evidence type="ECO:0000313" key="12">
    <source>
        <dbReference type="EMBL" id="DBA33351.1"/>
    </source>
</evidence>
<dbReference type="GO" id="GO:0000444">
    <property type="term" value="C:MIS12/MIND type complex"/>
    <property type="evidence" value="ECO:0007669"/>
    <property type="project" value="TreeGrafter"/>
</dbReference>
<gene>
    <name evidence="12" type="ORF">GDO54_001047</name>
</gene>
<comment type="similarity">
    <text evidence="2">Belongs to the mis12 family.</text>
</comment>
<dbReference type="AlphaFoldDB" id="A0AAV3B6F8"/>
<protein>
    <recommendedName>
        <fullName evidence="3">Protein MIS12 homolog</fullName>
    </recommendedName>
</protein>
<organism evidence="12 13">
    <name type="scientific">Pyxicephalus adspersus</name>
    <name type="common">African bullfrog</name>
    <dbReference type="NCBI Taxonomy" id="30357"/>
    <lineage>
        <taxon>Eukaryota</taxon>
        <taxon>Metazoa</taxon>
        <taxon>Chordata</taxon>
        <taxon>Craniata</taxon>
        <taxon>Vertebrata</taxon>
        <taxon>Euteleostomi</taxon>
        <taxon>Amphibia</taxon>
        <taxon>Batrachia</taxon>
        <taxon>Anura</taxon>
        <taxon>Neobatrachia</taxon>
        <taxon>Ranoidea</taxon>
        <taxon>Pyxicephalidae</taxon>
        <taxon>Pyxicephalinae</taxon>
        <taxon>Pyxicephalus</taxon>
    </lineage>
</organism>
<evidence type="ECO:0000256" key="10">
    <source>
        <dbReference type="ARBA" id="ARBA00023328"/>
    </source>
</evidence>
<accession>A0AAV3B6F8</accession>
<dbReference type="GO" id="GO:0051382">
    <property type="term" value="P:kinetochore assembly"/>
    <property type="evidence" value="ECO:0007669"/>
    <property type="project" value="TreeGrafter"/>
</dbReference>
<dbReference type="PANTHER" id="PTHR14527">
    <property type="entry name" value="PROTEIN MIS12 HOMOLOG"/>
    <property type="match status" value="1"/>
</dbReference>
<evidence type="ECO:0000256" key="4">
    <source>
        <dbReference type="ARBA" id="ARBA00022454"/>
    </source>
</evidence>
<keyword evidence="7" id="KW-0995">Kinetochore</keyword>
<comment type="caution">
    <text evidence="12">The sequence shown here is derived from an EMBL/GenBank/DDBJ whole genome shotgun (WGS) entry which is preliminary data.</text>
</comment>
<evidence type="ECO:0000256" key="11">
    <source>
        <dbReference type="SAM" id="Coils"/>
    </source>
</evidence>
<evidence type="ECO:0000256" key="1">
    <source>
        <dbReference type="ARBA" id="ARBA00004629"/>
    </source>
</evidence>
<evidence type="ECO:0000256" key="9">
    <source>
        <dbReference type="ARBA" id="ARBA00023306"/>
    </source>
</evidence>
<keyword evidence="9" id="KW-0131">Cell cycle</keyword>
<reference evidence="12" key="1">
    <citation type="thesis" date="2020" institute="ProQuest LLC" country="789 East Eisenhower Parkway, Ann Arbor, MI, USA">
        <title>Comparative Genomics and Chromosome Evolution.</title>
        <authorList>
            <person name="Mudd A.B."/>
        </authorList>
    </citation>
    <scope>NUCLEOTIDE SEQUENCE</scope>
    <source>
        <strain evidence="12">1538</strain>
        <tissue evidence="12">Blood</tissue>
    </source>
</reference>
<evidence type="ECO:0000256" key="6">
    <source>
        <dbReference type="ARBA" id="ARBA00022776"/>
    </source>
</evidence>
<comment type="subcellular location">
    <subcellularLocation>
        <location evidence="1">Chromosome</location>
        <location evidence="1">Centromere</location>
        <location evidence="1">Kinetochore</location>
    </subcellularLocation>
</comment>
<dbReference type="Proteomes" id="UP001181693">
    <property type="component" value="Unassembled WGS sequence"/>
</dbReference>
<dbReference type="Pfam" id="PF05859">
    <property type="entry name" value="Mis12"/>
    <property type="match status" value="1"/>
</dbReference>
<keyword evidence="10" id="KW-0137">Centromere</keyword>
<dbReference type="PANTHER" id="PTHR14527:SF2">
    <property type="entry name" value="PROTEIN MIS12 HOMOLOG"/>
    <property type="match status" value="1"/>
</dbReference>
<evidence type="ECO:0000256" key="8">
    <source>
        <dbReference type="ARBA" id="ARBA00023054"/>
    </source>
</evidence>
<keyword evidence="5" id="KW-0132">Cell division</keyword>
<dbReference type="GO" id="GO:0051301">
    <property type="term" value="P:cell division"/>
    <property type="evidence" value="ECO:0007669"/>
    <property type="project" value="UniProtKB-KW"/>
</dbReference>
<keyword evidence="6" id="KW-0498">Mitosis</keyword>
<proteinExistence type="inferred from homology"/>
<feature type="coiled-coil region" evidence="11">
    <location>
        <begin position="136"/>
        <end position="166"/>
    </location>
</feature>
<keyword evidence="13" id="KW-1185">Reference proteome</keyword>
<dbReference type="GO" id="GO:0000070">
    <property type="term" value="P:mitotic sister chromatid segregation"/>
    <property type="evidence" value="ECO:0007669"/>
    <property type="project" value="TreeGrafter"/>
</dbReference>
<evidence type="ECO:0000313" key="13">
    <source>
        <dbReference type="Proteomes" id="UP001181693"/>
    </source>
</evidence>
<sequence>MTSLPLKSTTMSIIPMCYETQYFGFTPQTCVLRLYISFQDYLFDMLLVVESVILKKLEKFPNSGINRFQIREGTEKYLSLLNERFNNLFQKMEHCLLKLVLNIPRNILLREDEVHANYSYTKDQFDVLQHEVHTLHKQYKREKHVTQDLLAELEEQKAVQAQLEKMLSWFDGLDKICREHGIIDLMESFAFMAQTSKKLQVSVKEIDVKHNKLAIDITSRTPVQRRTRSSQGKLF</sequence>
<evidence type="ECO:0000256" key="5">
    <source>
        <dbReference type="ARBA" id="ARBA00022618"/>
    </source>
</evidence>
<evidence type="ECO:0000256" key="2">
    <source>
        <dbReference type="ARBA" id="ARBA00008643"/>
    </source>
</evidence>
<keyword evidence="4" id="KW-0158">Chromosome</keyword>
<name>A0AAV3B6F8_PYXAD</name>
<dbReference type="EMBL" id="DYDO01000001">
    <property type="protein sequence ID" value="DBA33351.1"/>
    <property type="molecule type" value="Genomic_DNA"/>
</dbReference>
<dbReference type="GO" id="GO:0005634">
    <property type="term" value="C:nucleus"/>
    <property type="evidence" value="ECO:0007669"/>
    <property type="project" value="InterPro"/>
</dbReference>
<keyword evidence="8 11" id="KW-0175">Coiled coil</keyword>